<proteinExistence type="predicted"/>
<feature type="domain" description="HD/PDEase" evidence="1">
    <location>
        <begin position="51"/>
        <end position="189"/>
    </location>
</feature>
<dbReference type="Gene3D" id="1.10.3210.10">
    <property type="entry name" value="Hypothetical protein af1432"/>
    <property type="match status" value="1"/>
</dbReference>
<dbReference type="CDD" id="cd00077">
    <property type="entry name" value="HDc"/>
    <property type="match status" value="1"/>
</dbReference>
<dbReference type="RefSeq" id="WP_010655106.1">
    <property type="nucleotide sequence ID" value="NZ_JAPHOO010000002.1"/>
</dbReference>
<dbReference type="Pfam" id="PF19276">
    <property type="entry name" value="HD_assoc_2"/>
    <property type="match status" value="1"/>
</dbReference>
<evidence type="ECO:0000259" key="1">
    <source>
        <dbReference type="SMART" id="SM00471"/>
    </source>
</evidence>
<organism evidence="2 3">
    <name type="scientific">Fluoribacter dumoffii</name>
    <dbReference type="NCBI Taxonomy" id="463"/>
    <lineage>
        <taxon>Bacteria</taxon>
        <taxon>Pseudomonadati</taxon>
        <taxon>Pseudomonadota</taxon>
        <taxon>Gammaproteobacteria</taxon>
        <taxon>Legionellales</taxon>
        <taxon>Legionellaceae</taxon>
        <taxon>Fluoribacter</taxon>
    </lineage>
</organism>
<dbReference type="InterPro" id="IPR045509">
    <property type="entry name" value="HD_assoc_2"/>
</dbReference>
<dbReference type="PANTHER" id="PTHR11373:SF4">
    <property type="entry name" value="DEOXYNUCLEOSIDE TRIPHOSPHATE TRIPHOSPHOHYDROLASE SAMHD1"/>
    <property type="match status" value="1"/>
</dbReference>
<dbReference type="InterPro" id="IPR006674">
    <property type="entry name" value="HD_domain"/>
</dbReference>
<dbReference type="Proteomes" id="UP000254554">
    <property type="component" value="Unassembled WGS sequence"/>
</dbReference>
<dbReference type="InterPro" id="IPR050135">
    <property type="entry name" value="dGTPase-like"/>
</dbReference>
<accession>A0A377GF52</accession>
<keyword evidence="3" id="KW-1185">Reference proteome</keyword>
<dbReference type="InterPro" id="IPR003607">
    <property type="entry name" value="HD/PDEase_dom"/>
</dbReference>
<dbReference type="SUPFAM" id="SSF109604">
    <property type="entry name" value="HD-domain/PDEase-like"/>
    <property type="match status" value="1"/>
</dbReference>
<dbReference type="GO" id="GO:0006203">
    <property type="term" value="P:dGTP catabolic process"/>
    <property type="evidence" value="ECO:0007669"/>
    <property type="project" value="TreeGrafter"/>
</dbReference>
<dbReference type="AlphaFoldDB" id="A0A377GF52"/>
<dbReference type="GeneID" id="93293963"/>
<dbReference type="Pfam" id="PF01966">
    <property type="entry name" value="HD"/>
    <property type="match status" value="1"/>
</dbReference>
<dbReference type="PANTHER" id="PTHR11373">
    <property type="entry name" value="DEOXYNUCLEOSIDE TRIPHOSPHATE TRIPHOSPHOHYDROLASE"/>
    <property type="match status" value="1"/>
</dbReference>
<dbReference type="OrthoDB" id="9803619at2"/>
<reference evidence="2 3" key="1">
    <citation type="submission" date="2018-06" db="EMBL/GenBank/DDBJ databases">
        <authorList>
            <consortium name="Pathogen Informatics"/>
            <person name="Doyle S."/>
        </authorList>
    </citation>
    <scope>NUCLEOTIDE SEQUENCE [LARGE SCALE GENOMIC DNA]</scope>
    <source>
        <strain evidence="2 3">NCTC11370</strain>
    </source>
</reference>
<evidence type="ECO:0000313" key="2">
    <source>
        <dbReference type="EMBL" id="STO22988.1"/>
    </source>
</evidence>
<evidence type="ECO:0000313" key="3">
    <source>
        <dbReference type="Proteomes" id="UP000254554"/>
    </source>
</evidence>
<name>A0A377GF52_9GAMM</name>
<protein>
    <submittedName>
        <fullName evidence="2">Putative dGTPase</fullName>
    </submittedName>
</protein>
<dbReference type="GO" id="GO:0008832">
    <property type="term" value="F:dGTPase activity"/>
    <property type="evidence" value="ECO:0007669"/>
    <property type="project" value="TreeGrafter"/>
</dbReference>
<sequence length="321" mass="37471">MGKIICDPVHGVMSFEDKVHEALFEVINSKYFQRLRQIKQLSFAEFAYPGAVHNRFSHSLGTAYLSTLVYSSIYGISSDQDEKISLAITALLHDIGHGPFSHAFEKIINETLIANNLIDSKKESQISHEDWSRIFIDQLIEENVIDSKYSSEVKKIYTDKKHKLHGIISSQLDVDRFDYLLRDSHFCGVTYGCFDLYWLVNCLKICQKDNVICIEEKALNAVEHYIMARRLMNKNVYFHRIKCFCEYLLKIVLKLINKNLYDLSRIMKIDHFPLIGFLNNISQVKETTKDAILKDLLKHYEKITDYDLDTITTDFRYKNKN</sequence>
<gene>
    <name evidence="2" type="ORF">NCTC11370_03090</name>
</gene>
<dbReference type="SMART" id="SM00471">
    <property type="entry name" value="HDc"/>
    <property type="match status" value="1"/>
</dbReference>
<dbReference type="EMBL" id="UGGT01000001">
    <property type="protein sequence ID" value="STO22988.1"/>
    <property type="molecule type" value="Genomic_DNA"/>
</dbReference>
<dbReference type="STRING" id="1094715.GCA_000236165_03076"/>